<evidence type="ECO:0000256" key="1">
    <source>
        <dbReference type="SAM" id="SignalP"/>
    </source>
</evidence>
<comment type="caution">
    <text evidence="2">The sequence shown here is derived from an EMBL/GenBank/DDBJ whole genome shotgun (WGS) entry which is preliminary data.</text>
</comment>
<reference evidence="2 3" key="1">
    <citation type="submission" date="2019-11" db="EMBL/GenBank/DDBJ databases">
        <title>Genome of Strain BIT-d1.</title>
        <authorList>
            <person name="Yang Y."/>
        </authorList>
    </citation>
    <scope>NUCLEOTIDE SEQUENCE [LARGE SCALE GENOMIC DNA]</scope>
    <source>
        <strain evidence="2 3">BIT-d1</strain>
    </source>
</reference>
<keyword evidence="3" id="KW-1185">Reference proteome</keyword>
<organism evidence="2 3">
    <name type="scientific">Myroides albus</name>
    <dbReference type="NCBI Taxonomy" id="2562892"/>
    <lineage>
        <taxon>Bacteria</taxon>
        <taxon>Pseudomonadati</taxon>
        <taxon>Bacteroidota</taxon>
        <taxon>Flavobacteriia</taxon>
        <taxon>Flavobacteriales</taxon>
        <taxon>Flavobacteriaceae</taxon>
        <taxon>Myroides</taxon>
    </lineage>
</organism>
<protein>
    <submittedName>
        <fullName evidence="2">Uncharacterized protein</fullName>
    </submittedName>
</protein>
<sequence>MKLKLIISICTISTLFFACNNVSEKDITVIDELVLGKSNKEFIQQYDTLKIPYTKFLTTSILSNLEEFDQNTIVKAYTKEFNQLLGNSSIEHYGLYNQQAFDGTSNIVQLNVFLGFVSNTLIFNPSGGLVDATKETGIKTFNQALHKDLVVKIEKMLIQKYGEPDKIIKENINFYYYDKNQTKTHNTWNDYNTEQLVWNTNNLEISYFKGINTDSYFNEKFNYMIMIDKSPRKEKLQENDIQVYEYPYISYRLNEKTIKKLKLDIPNI</sequence>
<evidence type="ECO:0000313" key="2">
    <source>
        <dbReference type="EMBL" id="MTG99447.1"/>
    </source>
</evidence>
<proteinExistence type="predicted"/>
<dbReference type="EMBL" id="WMJX01000087">
    <property type="protein sequence ID" value="MTG99447.1"/>
    <property type="molecule type" value="Genomic_DNA"/>
</dbReference>
<dbReference type="OrthoDB" id="9824985at2"/>
<dbReference type="PROSITE" id="PS51257">
    <property type="entry name" value="PROKAR_LIPOPROTEIN"/>
    <property type="match status" value="1"/>
</dbReference>
<feature type="chain" id="PRO_5026267597" evidence="1">
    <location>
        <begin position="19"/>
        <end position="268"/>
    </location>
</feature>
<name>A0A6I3LNV6_9FLAO</name>
<evidence type="ECO:0000313" key="3">
    <source>
        <dbReference type="Proteomes" id="UP000438760"/>
    </source>
</evidence>
<dbReference type="RefSeq" id="WP_155093434.1">
    <property type="nucleotide sequence ID" value="NZ_WMJX01000087.1"/>
</dbReference>
<accession>A0A6I3LNV6</accession>
<feature type="signal peptide" evidence="1">
    <location>
        <begin position="1"/>
        <end position="18"/>
    </location>
</feature>
<gene>
    <name evidence="2" type="ORF">GJV76_15205</name>
</gene>
<dbReference type="Proteomes" id="UP000438760">
    <property type="component" value="Unassembled WGS sequence"/>
</dbReference>
<keyword evidence="1" id="KW-0732">Signal</keyword>
<dbReference type="AlphaFoldDB" id="A0A6I3LNV6"/>